<organism evidence="1 2">
    <name type="scientific">Prevotella koreensis</name>
    <dbReference type="NCBI Taxonomy" id="2490854"/>
    <lineage>
        <taxon>Bacteria</taxon>
        <taxon>Pseudomonadati</taxon>
        <taxon>Bacteroidota</taxon>
        <taxon>Bacteroidia</taxon>
        <taxon>Bacteroidales</taxon>
        <taxon>Prevotellaceae</taxon>
        <taxon>Prevotella</taxon>
    </lineage>
</organism>
<dbReference type="AlphaFoldDB" id="A0A3S0PAS8"/>
<gene>
    <name evidence="1" type="ORF">EHV08_06695</name>
</gene>
<sequence length="157" mass="18664">MRICKIIMASFFIILFVGCGNSVKRTRFYPSDWTKEFVTTYSDDTIFIYKVDREKTQSKLVIKLYKFQGNYYTDDMGEDRKMVMSNSMEFDTLYSDNMRNLPHRIVVENAGNNLMSSSIFNEDVNTYLELKLVYDINYDIKYIQDWSPYITYTPVPE</sequence>
<evidence type="ECO:0000313" key="1">
    <source>
        <dbReference type="EMBL" id="RUL59475.1"/>
    </source>
</evidence>
<keyword evidence="2" id="KW-1185">Reference proteome</keyword>
<reference evidence="1 2" key="1">
    <citation type="submission" date="2018-12" db="EMBL/GenBank/DDBJ databases">
        <title>Genome sequencing of Prevotella sp. KCOM 3155 (= JS262).</title>
        <authorList>
            <person name="Kook J.-K."/>
            <person name="Park S.-N."/>
            <person name="Lim Y.K."/>
        </authorList>
    </citation>
    <scope>NUCLEOTIDE SEQUENCE [LARGE SCALE GENOMIC DNA]</scope>
    <source>
        <strain evidence="1 2">KCOM 3155</strain>
    </source>
</reference>
<name>A0A3S0PAS8_9BACT</name>
<accession>A0A3S0PAS8</accession>
<dbReference type="RefSeq" id="WP_126678634.1">
    <property type="nucleotide sequence ID" value="NZ_RYYU01000001.1"/>
</dbReference>
<dbReference type="EMBL" id="RYYU01000001">
    <property type="protein sequence ID" value="RUL59475.1"/>
    <property type="molecule type" value="Genomic_DNA"/>
</dbReference>
<evidence type="ECO:0000313" key="2">
    <source>
        <dbReference type="Proteomes" id="UP000278983"/>
    </source>
</evidence>
<protein>
    <submittedName>
        <fullName evidence="1">Uncharacterized protein</fullName>
    </submittedName>
</protein>
<dbReference type="PROSITE" id="PS51257">
    <property type="entry name" value="PROKAR_LIPOPROTEIN"/>
    <property type="match status" value="1"/>
</dbReference>
<dbReference type="OrthoDB" id="1086366at2"/>
<dbReference type="Proteomes" id="UP000278983">
    <property type="component" value="Unassembled WGS sequence"/>
</dbReference>
<proteinExistence type="predicted"/>
<comment type="caution">
    <text evidence="1">The sequence shown here is derived from an EMBL/GenBank/DDBJ whole genome shotgun (WGS) entry which is preliminary data.</text>
</comment>